<reference evidence="3" key="3">
    <citation type="submission" date="2020-09" db="EMBL/GenBank/DDBJ databases">
        <authorList>
            <person name="Sun Q."/>
            <person name="Zhou Y."/>
        </authorList>
    </citation>
    <scope>NUCLEOTIDE SEQUENCE</scope>
    <source>
        <strain evidence="3">CGMCC 1.14984</strain>
    </source>
</reference>
<feature type="region of interest" description="Disordered" evidence="1">
    <location>
        <begin position="33"/>
        <end position="78"/>
    </location>
</feature>
<proteinExistence type="predicted"/>
<protein>
    <recommendedName>
        <fullName evidence="7">Lipoprotein</fullName>
    </recommendedName>
</protein>
<organism evidence="3 5">
    <name type="scientific">Aquisalinus luteolus</name>
    <dbReference type="NCBI Taxonomy" id="1566827"/>
    <lineage>
        <taxon>Bacteria</taxon>
        <taxon>Pseudomonadati</taxon>
        <taxon>Pseudomonadota</taxon>
        <taxon>Alphaproteobacteria</taxon>
        <taxon>Parvularculales</taxon>
        <taxon>Parvularculaceae</taxon>
        <taxon>Aquisalinus</taxon>
    </lineage>
</organism>
<keyword evidence="2" id="KW-0732">Signal</keyword>
<gene>
    <name evidence="4" type="ORF">FF098_005565</name>
    <name evidence="3" type="ORF">GCM10011355_11230</name>
</gene>
<evidence type="ECO:0000313" key="3">
    <source>
        <dbReference type="EMBL" id="GGH95216.1"/>
    </source>
</evidence>
<reference evidence="4 6" key="2">
    <citation type="submission" date="2020-02" db="EMBL/GenBank/DDBJ databases">
        <title>Genome sequence of Parvularcula flava strain NH6-79.</title>
        <authorList>
            <person name="Abdul Karim M.H."/>
            <person name="Lam M.Q."/>
            <person name="Chen S.J."/>
            <person name="Yahya A."/>
            <person name="Shahir S."/>
            <person name="Shamsir M.S."/>
            <person name="Chong C.S."/>
        </authorList>
    </citation>
    <scope>NUCLEOTIDE SEQUENCE [LARGE SCALE GENOMIC DNA]</scope>
    <source>
        <strain evidence="4 6">NH6-79</strain>
    </source>
</reference>
<sequence>MRKLPVLLFAAVLCLSACFGGDEEPDDIIVEEEKSELFSADDDSDGEAREESEPAPTEQEDAVGPSSPTPVRSLQAAGAMTQGSYTAVSTTAMGITGDISFDSDLINFGKGQTMTTRLTEMVPATEAYNVSGDSWASLLFTPEVAEIEIREVVGMTTSEEAQPLCSEPPQWVGVGSDRGLKDSSVSVSIALLTGDTPPGPEAPEDNVCATYSFSK</sequence>
<evidence type="ECO:0000256" key="2">
    <source>
        <dbReference type="SAM" id="SignalP"/>
    </source>
</evidence>
<dbReference type="AlphaFoldDB" id="A0A8J3A154"/>
<dbReference type="Proteomes" id="UP000621856">
    <property type="component" value="Unassembled WGS sequence"/>
</dbReference>
<dbReference type="EMBL" id="BMGZ01000001">
    <property type="protein sequence ID" value="GGH95216.1"/>
    <property type="molecule type" value="Genomic_DNA"/>
</dbReference>
<feature type="signal peptide" evidence="2">
    <location>
        <begin position="1"/>
        <end position="19"/>
    </location>
</feature>
<evidence type="ECO:0000313" key="6">
    <source>
        <dbReference type="Proteomes" id="UP000818603"/>
    </source>
</evidence>
<dbReference type="EMBL" id="VCJR02000001">
    <property type="protein sequence ID" value="NHK27366.1"/>
    <property type="molecule type" value="Genomic_DNA"/>
</dbReference>
<comment type="caution">
    <text evidence="3">The sequence shown here is derived from an EMBL/GenBank/DDBJ whole genome shotgun (WGS) entry which is preliminary data.</text>
</comment>
<name>A0A8J3A154_9PROT</name>
<dbReference type="RefSeq" id="WP_155138257.1">
    <property type="nucleotide sequence ID" value="NZ_BMGZ01000001.1"/>
</dbReference>
<evidence type="ECO:0000313" key="5">
    <source>
        <dbReference type="Proteomes" id="UP000621856"/>
    </source>
</evidence>
<feature type="chain" id="PRO_5035168065" description="Lipoprotein" evidence="2">
    <location>
        <begin position="20"/>
        <end position="215"/>
    </location>
</feature>
<dbReference type="Proteomes" id="UP000818603">
    <property type="component" value="Unassembled WGS sequence"/>
</dbReference>
<evidence type="ECO:0000256" key="1">
    <source>
        <dbReference type="SAM" id="MobiDB-lite"/>
    </source>
</evidence>
<keyword evidence="6" id="KW-1185">Reference proteome</keyword>
<accession>A0A8J3A154</accession>
<evidence type="ECO:0008006" key="7">
    <source>
        <dbReference type="Google" id="ProtNLM"/>
    </source>
</evidence>
<reference evidence="3" key="1">
    <citation type="journal article" date="2014" name="Int. J. Syst. Evol. Microbiol.">
        <title>Complete genome sequence of Corynebacterium casei LMG S-19264T (=DSM 44701T), isolated from a smear-ripened cheese.</title>
        <authorList>
            <consortium name="US DOE Joint Genome Institute (JGI-PGF)"/>
            <person name="Walter F."/>
            <person name="Albersmeier A."/>
            <person name="Kalinowski J."/>
            <person name="Ruckert C."/>
        </authorList>
    </citation>
    <scope>NUCLEOTIDE SEQUENCE</scope>
    <source>
        <strain evidence="3">CGMCC 1.14984</strain>
    </source>
</reference>
<evidence type="ECO:0000313" key="4">
    <source>
        <dbReference type="EMBL" id="NHK27366.1"/>
    </source>
</evidence>
<feature type="region of interest" description="Disordered" evidence="1">
    <location>
        <begin position="193"/>
        <end position="215"/>
    </location>
</feature>